<dbReference type="EMBL" id="JAVDWV010000003">
    <property type="protein sequence ID" value="MDR7154113.1"/>
    <property type="molecule type" value="Genomic_DNA"/>
</dbReference>
<name>A0ABU1WXS0_SPHXE</name>
<organism evidence="1 2">
    <name type="scientific">Sphingobium xenophagum</name>
    <dbReference type="NCBI Taxonomy" id="121428"/>
    <lineage>
        <taxon>Bacteria</taxon>
        <taxon>Pseudomonadati</taxon>
        <taxon>Pseudomonadota</taxon>
        <taxon>Alphaproteobacteria</taxon>
        <taxon>Sphingomonadales</taxon>
        <taxon>Sphingomonadaceae</taxon>
        <taxon>Sphingobium</taxon>
    </lineage>
</organism>
<comment type="caution">
    <text evidence="1">The sequence shown here is derived from an EMBL/GenBank/DDBJ whole genome shotgun (WGS) entry which is preliminary data.</text>
</comment>
<sequence>MRSLFSIPSPGPASAITSRVQSNPLEQRTHADVLAIPDQLAGAVVHPVVDGQGAADVDVSVARMIARSCGKVVIIARA</sequence>
<dbReference type="Proteomes" id="UP001267638">
    <property type="component" value="Unassembled WGS sequence"/>
</dbReference>
<proteinExistence type="predicted"/>
<gene>
    <name evidence="1" type="ORF">J2W40_000916</name>
</gene>
<evidence type="ECO:0000313" key="2">
    <source>
        <dbReference type="Proteomes" id="UP001267638"/>
    </source>
</evidence>
<keyword evidence="2" id="KW-1185">Reference proteome</keyword>
<evidence type="ECO:0000313" key="1">
    <source>
        <dbReference type="EMBL" id="MDR7154113.1"/>
    </source>
</evidence>
<reference evidence="1 2" key="1">
    <citation type="submission" date="2023-07" db="EMBL/GenBank/DDBJ databases">
        <title>Sorghum-associated microbial communities from plants grown in Nebraska, USA.</title>
        <authorList>
            <person name="Schachtman D."/>
        </authorList>
    </citation>
    <scope>NUCLEOTIDE SEQUENCE [LARGE SCALE GENOMIC DNA]</scope>
    <source>
        <strain evidence="1 2">4256</strain>
    </source>
</reference>
<accession>A0ABU1WXS0</accession>
<protein>
    <submittedName>
        <fullName evidence="1">Uncharacterized protein</fullName>
    </submittedName>
</protein>
<dbReference type="RefSeq" id="WP_310222210.1">
    <property type="nucleotide sequence ID" value="NZ_JAVDWV010000003.1"/>
</dbReference>